<dbReference type="AlphaFoldDB" id="A8S2C7"/>
<evidence type="ECO:0000313" key="2">
    <source>
        <dbReference type="EMBL" id="EDP13472.1"/>
    </source>
</evidence>
<accession>A8S2C7</accession>
<sequence>MFGNTNGWKIKLHIPWEENSMKRYAQLAFLKALVITVGFDLICIIYGLISGNPYRISLLGGVLLFAVLFSIGLIEYLWKNRKN</sequence>
<dbReference type="EMBL" id="ABCC02000047">
    <property type="protein sequence ID" value="EDP13472.1"/>
    <property type="molecule type" value="Genomic_DNA"/>
</dbReference>
<proteinExistence type="predicted"/>
<feature type="transmembrane region" description="Helical" evidence="1">
    <location>
        <begin position="55"/>
        <end position="78"/>
    </location>
</feature>
<keyword evidence="1" id="KW-0812">Transmembrane</keyword>
<dbReference type="eggNOG" id="ENOG5030FYC">
    <property type="taxonomic scope" value="Bacteria"/>
</dbReference>
<reference evidence="2 3" key="1">
    <citation type="submission" date="2007-08" db="EMBL/GenBank/DDBJ databases">
        <authorList>
            <person name="Fulton L."/>
            <person name="Clifton S."/>
            <person name="Fulton B."/>
            <person name="Xu J."/>
            <person name="Minx P."/>
            <person name="Pepin K.H."/>
            <person name="Johnson M."/>
            <person name="Thiruvilangam P."/>
            <person name="Bhonagiri V."/>
            <person name="Nash W.E."/>
            <person name="Mardis E.R."/>
            <person name="Wilson R.K."/>
        </authorList>
    </citation>
    <scope>NUCLEOTIDE SEQUENCE [LARGE SCALE GENOMIC DNA]</scope>
    <source>
        <strain evidence="3">ATCC BAA-613 / DSM 15670 / CCUG 46953 / JCM 12243 / WAL 16351</strain>
    </source>
</reference>
<keyword evidence="1" id="KW-0472">Membrane</keyword>
<evidence type="ECO:0000313" key="3">
    <source>
        <dbReference type="Proteomes" id="UP000005396"/>
    </source>
</evidence>
<dbReference type="PaxDb" id="411902-CLOBOL_06037"/>
<reference evidence="2 3" key="2">
    <citation type="submission" date="2007-09" db="EMBL/GenBank/DDBJ databases">
        <title>Draft genome sequence of Clostridium bolteae (ATCC BAA-613).</title>
        <authorList>
            <person name="Sudarsanam P."/>
            <person name="Ley R."/>
            <person name="Guruge J."/>
            <person name="Turnbaugh P.J."/>
            <person name="Mahowald M."/>
            <person name="Liep D."/>
            <person name="Gordon J."/>
        </authorList>
    </citation>
    <scope>NUCLEOTIDE SEQUENCE [LARGE SCALE GENOMIC DNA]</scope>
    <source>
        <strain evidence="3">ATCC BAA-613 / DSM 15670 / CCUG 46953 / JCM 12243 / WAL 16351</strain>
    </source>
</reference>
<dbReference type="Proteomes" id="UP000005396">
    <property type="component" value="Unassembled WGS sequence"/>
</dbReference>
<protein>
    <submittedName>
        <fullName evidence="2">Uncharacterized protein</fullName>
    </submittedName>
</protein>
<feature type="transmembrane region" description="Helical" evidence="1">
    <location>
        <begin position="28"/>
        <end position="49"/>
    </location>
</feature>
<evidence type="ECO:0000256" key="1">
    <source>
        <dbReference type="SAM" id="Phobius"/>
    </source>
</evidence>
<name>A8S2C7_ENTBW</name>
<gene>
    <name evidence="2" type="ORF">CLOBOL_06037</name>
</gene>
<comment type="caution">
    <text evidence="2">The sequence shown here is derived from an EMBL/GenBank/DDBJ whole genome shotgun (WGS) entry which is preliminary data.</text>
</comment>
<organism evidence="2 3">
    <name type="scientific">Enterocloster bolteae (strain ATCC BAA-613 / DSM 15670 / CCUG 46953 / JCM 12243 / WAL 16351)</name>
    <name type="common">Clostridium bolteae</name>
    <dbReference type="NCBI Taxonomy" id="411902"/>
    <lineage>
        <taxon>Bacteria</taxon>
        <taxon>Bacillati</taxon>
        <taxon>Bacillota</taxon>
        <taxon>Clostridia</taxon>
        <taxon>Lachnospirales</taxon>
        <taxon>Lachnospiraceae</taxon>
        <taxon>Enterocloster</taxon>
    </lineage>
</organism>
<dbReference type="HOGENOM" id="CLU_193581_0_0_9"/>
<keyword evidence="1" id="KW-1133">Transmembrane helix</keyword>